<evidence type="ECO:0000256" key="1">
    <source>
        <dbReference type="SAM" id="MobiDB-lite"/>
    </source>
</evidence>
<name>A0A6C0BNF5_9ZZZZ</name>
<dbReference type="EMBL" id="MN739192">
    <property type="protein sequence ID" value="QHS92783.1"/>
    <property type="molecule type" value="Genomic_DNA"/>
</dbReference>
<evidence type="ECO:0000313" key="2">
    <source>
        <dbReference type="EMBL" id="QHS92783.1"/>
    </source>
</evidence>
<organism evidence="2">
    <name type="scientific">viral metagenome</name>
    <dbReference type="NCBI Taxonomy" id="1070528"/>
    <lineage>
        <taxon>unclassified sequences</taxon>
        <taxon>metagenomes</taxon>
        <taxon>organismal metagenomes</taxon>
    </lineage>
</organism>
<dbReference type="AlphaFoldDB" id="A0A6C0BNF5"/>
<feature type="region of interest" description="Disordered" evidence="1">
    <location>
        <begin position="1"/>
        <end position="22"/>
    </location>
</feature>
<sequence>MSCIQGIQGSRGPSGPTGTAGINPLDTQIISDGVHYVSIADTTPQNIVGSMKYEFSQLQPGTNTVWTGDYPALQGLLNYGIGYVIIRDTTNTVSNSTLKRVRMFITRSLTSIDEFILIHVDIRLTTLQQTAWLRSFYTTTYDGAVYATEIFKSFTYTPDAAQSMIVANSTSEIIGSGFYADNNAVFSTSSLVPELRCINISIYNDTYNTLLDNGYAFDVLIMTRAVIPQFLTLSNPWRFVDLVLPRSQQQPLTYNSLDLNFQFKTVGDILKPTVGVVFTFPSDSSTLFVNPGVAQVTIPNWSNSPSREIFIMNGTNGTITIIHDGGQIIENGITVPSVTLLTNRTIALQFDGDQGFLYVSSRYT</sequence>
<reference evidence="2" key="1">
    <citation type="journal article" date="2020" name="Nature">
        <title>Giant virus diversity and host interactions through global metagenomics.</title>
        <authorList>
            <person name="Schulz F."/>
            <person name="Roux S."/>
            <person name="Paez-Espino D."/>
            <person name="Jungbluth S."/>
            <person name="Walsh D.A."/>
            <person name="Denef V.J."/>
            <person name="McMahon K.D."/>
            <person name="Konstantinidis K.T."/>
            <person name="Eloe-Fadrosh E.A."/>
            <person name="Kyrpides N.C."/>
            <person name="Woyke T."/>
        </authorList>
    </citation>
    <scope>NUCLEOTIDE SEQUENCE</scope>
    <source>
        <strain evidence="2">GVMAG-M-3300017651-5</strain>
    </source>
</reference>
<protein>
    <submittedName>
        <fullName evidence="2">Uncharacterized protein</fullName>
    </submittedName>
</protein>
<proteinExistence type="predicted"/>
<accession>A0A6C0BNF5</accession>